<dbReference type="GO" id="GO:0016829">
    <property type="term" value="F:lyase activity"/>
    <property type="evidence" value="ECO:0007669"/>
    <property type="project" value="InterPro"/>
</dbReference>
<dbReference type="Proteomes" id="UP000290204">
    <property type="component" value="Unassembled WGS sequence"/>
</dbReference>
<accession>A0A4Q1CLY7</accession>
<evidence type="ECO:0000313" key="4">
    <source>
        <dbReference type="Proteomes" id="UP000290204"/>
    </source>
</evidence>
<dbReference type="Pfam" id="PF07940">
    <property type="entry name" value="Hepar_II_III_C"/>
    <property type="match status" value="1"/>
</dbReference>
<dbReference type="Gene3D" id="1.50.10.100">
    <property type="entry name" value="Chondroitin AC/alginate lyase"/>
    <property type="match status" value="1"/>
</dbReference>
<comment type="caution">
    <text evidence="3">The sequence shown here is derived from an EMBL/GenBank/DDBJ whole genome shotgun (WGS) entry which is preliminary data.</text>
</comment>
<proteinExistence type="predicted"/>
<dbReference type="InterPro" id="IPR008929">
    <property type="entry name" value="Chondroitin_lyas"/>
</dbReference>
<dbReference type="OrthoDB" id="9793856at2"/>
<dbReference type="SUPFAM" id="SSF48230">
    <property type="entry name" value="Chondroitin AC/alginate lyase"/>
    <property type="match status" value="1"/>
</dbReference>
<dbReference type="RefSeq" id="WP_129129382.1">
    <property type="nucleotide sequence ID" value="NZ_SDHW01000001.1"/>
</dbReference>
<name>A0A4Q1CLY7_9BACT</name>
<gene>
    <name evidence="3" type="ORF">ESA94_03055</name>
</gene>
<dbReference type="InterPro" id="IPR012480">
    <property type="entry name" value="Hepar_II_III_C"/>
</dbReference>
<protein>
    <submittedName>
        <fullName evidence="3">Heparinase</fullName>
    </submittedName>
</protein>
<keyword evidence="4" id="KW-1185">Reference proteome</keyword>
<comment type="subcellular location">
    <subcellularLocation>
        <location evidence="1">Cell envelope</location>
    </subcellularLocation>
</comment>
<evidence type="ECO:0000313" key="3">
    <source>
        <dbReference type="EMBL" id="RXK62010.1"/>
    </source>
</evidence>
<dbReference type="GO" id="GO:0030313">
    <property type="term" value="C:cell envelope"/>
    <property type="evidence" value="ECO:0007669"/>
    <property type="project" value="UniProtKB-SubCell"/>
</dbReference>
<feature type="domain" description="Heparinase II/III-like C-terminal" evidence="2">
    <location>
        <begin position="427"/>
        <end position="586"/>
    </location>
</feature>
<evidence type="ECO:0000256" key="1">
    <source>
        <dbReference type="ARBA" id="ARBA00004196"/>
    </source>
</evidence>
<dbReference type="AlphaFoldDB" id="A0A4Q1CLY7"/>
<sequence>MLRSVITICFFFFFTLSFAYEKRDLLQKKATVADVKNSLVAKESWITYPSYSNRKGWDAFTGSLKEELIKEGEAYLDYTWKVVKASDYLEYERSGSRVAMENPFGANNTALSRLVFAELAEGKGRFMDQIINGVWQSCDMSSWVLSAHLSAQKSRRALPDYREEVIDLTSGDLGSFLSWTWYFLHDAFDKVNPVIAARLRSTIQQRILDPFMQRSDYWWQAFNYKPGVLVNNWNPWCNSNVLTCFLLLEEDKDKLAAAVHRSMQSVDHFINYVQADGACEEGPSYWGHAAGKLYDYLQLLSNASKGKLSIFNEPMIRNMGEYIGRGYVGNGWVVNFADASAKGGGDAGVIYRYGKAVNSMEMQSFAAYLVKAANGKTEINAGRDFFRSMENIASYNELLAASPALPSVKYSWYPQTQFCYMKNKAGFFFAGKAGFNNESHNHNDVGTFSLYVDTTPVFIDAGVGTYTRQTFSSERYTIWTMQSNYHNLPMINGQPQQFGTQYRASDVSFDAKKNLFTLNMAAAYNKNAAVQKWVRNYTLGSNQLTIEDVFELTEQKAANQLNFMTWAKPQLTKPGIVVLHKEGKSVTMQYDAALFDATVESIPQTDQRLSKVWGSEVYRLVLLAKKQQLKGRYKFIISKNESTNSK</sequence>
<dbReference type="EMBL" id="SDHW01000001">
    <property type="protein sequence ID" value="RXK62010.1"/>
    <property type="molecule type" value="Genomic_DNA"/>
</dbReference>
<evidence type="ECO:0000259" key="2">
    <source>
        <dbReference type="Pfam" id="PF07940"/>
    </source>
</evidence>
<dbReference type="Gene3D" id="2.70.98.70">
    <property type="match status" value="1"/>
</dbReference>
<organism evidence="3 4">
    <name type="scientific">Lacibacter luteus</name>
    <dbReference type="NCBI Taxonomy" id="2508719"/>
    <lineage>
        <taxon>Bacteria</taxon>
        <taxon>Pseudomonadati</taxon>
        <taxon>Bacteroidota</taxon>
        <taxon>Chitinophagia</taxon>
        <taxon>Chitinophagales</taxon>
        <taxon>Chitinophagaceae</taxon>
        <taxon>Lacibacter</taxon>
    </lineage>
</organism>
<reference evidence="3 4" key="1">
    <citation type="submission" date="2019-01" db="EMBL/GenBank/DDBJ databases">
        <title>Lacibacter sp. strain TTM-7.</title>
        <authorList>
            <person name="Chen W.-M."/>
        </authorList>
    </citation>
    <scope>NUCLEOTIDE SEQUENCE [LARGE SCALE GENOMIC DNA]</scope>
    <source>
        <strain evidence="3 4">TTM-7</strain>
    </source>
</reference>